<comment type="caution">
    <text evidence="1">The sequence shown here is derived from an EMBL/GenBank/DDBJ whole genome shotgun (WGS) entry which is preliminary data.</text>
</comment>
<dbReference type="OrthoDB" id="409189at2759"/>
<accession>A0A835T7V5</accession>
<proteinExistence type="predicted"/>
<name>A0A835T7V5_9CHLO</name>
<dbReference type="AlphaFoldDB" id="A0A835T7V5"/>
<dbReference type="EMBL" id="JAEHOD010000038">
    <property type="protein sequence ID" value="KAG2440439.1"/>
    <property type="molecule type" value="Genomic_DNA"/>
</dbReference>
<evidence type="ECO:0000313" key="1">
    <source>
        <dbReference type="EMBL" id="KAG2440439.1"/>
    </source>
</evidence>
<dbReference type="Proteomes" id="UP000613740">
    <property type="component" value="Unassembled WGS sequence"/>
</dbReference>
<evidence type="ECO:0000313" key="2">
    <source>
        <dbReference type="Proteomes" id="UP000613740"/>
    </source>
</evidence>
<protein>
    <submittedName>
        <fullName evidence="1">Uncharacterized protein</fullName>
    </submittedName>
</protein>
<reference evidence="1" key="1">
    <citation type="journal article" date="2020" name="bioRxiv">
        <title>Comparative genomics of Chlamydomonas.</title>
        <authorList>
            <person name="Craig R.J."/>
            <person name="Hasan A.R."/>
            <person name="Ness R.W."/>
            <person name="Keightley P.D."/>
        </authorList>
    </citation>
    <scope>NUCLEOTIDE SEQUENCE</scope>
    <source>
        <strain evidence="1">CCAP 11/173</strain>
    </source>
</reference>
<keyword evidence="2" id="KW-1185">Reference proteome</keyword>
<organism evidence="1 2">
    <name type="scientific">Chlamydomonas schloesseri</name>
    <dbReference type="NCBI Taxonomy" id="2026947"/>
    <lineage>
        <taxon>Eukaryota</taxon>
        <taxon>Viridiplantae</taxon>
        <taxon>Chlorophyta</taxon>
        <taxon>core chlorophytes</taxon>
        <taxon>Chlorophyceae</taxon>
        <taxon>CS clade</taxon>
        <taxon>Chlamydomonadales</taxon>
        <taxon>Chlamydomonadaceae</taxon>
        <taxon>Chlamydomonas</taxon>
    </lineage>
</organism>
<gene>
    <name evidence="1" type="ORF">HYH02_010322</name>
</gene>
<sequence>MSHSNDADYQGGAAAAAAEGVALRDKEHLAYYRVFRQVFPGGEVPGLPRHSSDPCPKCGYQLSTPTQTFCVTCGHYDPELRTRHEKKQA</sequence>